<keyword evidence="1" id="KW-0732">Signal</keyword>
<accession>A0ABU1SIN4</accession>
<organism evidence="2 3">
    <name type="scientific">Microbacterium resistens</name>
    <dbReference type="NCBI Taxonomy" id="156977"/>
    <lineage>
        <taxon>Bacteria</taxon>
        <taxon>Bacillati</taxon>
        <taxon>Actinomycetota</taxon>
        <taxon>Actinomycetes</taxon>
        <taxon>Micrococcales</taxon>
        <taxon>Microbacteriaceae</taxon>
        <taxon>Microbacterium</taxon>
    </lineage>
</organism>
<comment type="caution">
    <text evidence="2">The sequence shown here is derived from an EMBL/GenBank/DDBJ whole genome shotgun (WGS) entry which is preliminary data.</text>
</comment>
<gene>
    <name evidence="2" type="ORF">J2Y69_003371</name>
</gene>
<name>A0ABU1SIN4_9MICO</name>
<proteinExistence type="predicted"/>
<feature type="chain" id="PRO_5045606845" evidence="1">
    <location>
        <begin position="21"/>
        <end position="113"/>
    </location>
</feature>
<feature type="signal peptide" evidence="1">
    <location>
        <begin position="1"/>
        <end position="20"/>
    </location>
</feature>
<dbReference type="EMBL" id="JAVDUM010000017">
    <property type="protein sequence ID" value="MDR6868747.1"/>
    <property type="molecule type" value="Genomic_DNA"/>
</dbReference>
<evidence type="ECO:0000313" key="2">
    <source>
        <dbReference type="EMBL" id="MDR6868747.1"/>
    </source>
</evidence>
<evidence type="ECO:0000313" key="3">
    <source>
        <dbReference type="Proteomes" id="UP001259347"/>
    </source>
</evidence>
<keyword evidence="3" id="KW-1185">Reference proteome</keyword>
<protein>
    <submittedName>
        <fullName evidence="2">Uncharacterized protein</fullName>
    </submittedName>
</protein>
<sequence length="113" mass="12021">MKLKTRISAALAAVAVSALALTGCGIQYSEDTTGCLVTDKYVTVSNKASQKMIASSCGVFTVEDELSQGQWNSADLYAALEVGKVYDFEAYGFRNGFLSAFPNIAAAMEVTEK</sequence>
<dbReference type="Proteomes" id="UP001259347">
    <property type="component" value="Unassembled WGS sequence"/>
</dbReference>
<dbReference type="RefSeq" id="WP_310022872.1">
    <property type="nucleotide sequence ID" value="NZ_JAVDUM010000017.1"/>
</dbReference>
<evidence type="ECO:0000256" key="1">
    <source>
        <dbReference type="SAM" id="SignalP"/>
    </source>
</evidence>
<reference evidence="2 3" key="1">
    <citation type="submission" date="2023-07" db="EMBL/GenBank/DDBJ databases">
        <title>Sorghum-associated microbial communities from plants grown in Nebraska, USA.</title>
        <authorList>
            <person name="Schachtman D."/>
        </authorList>
    </citation>
    <scope>NUCLEOTIDE SEQUENCE [LARGE SCALE GENOMIC DNA]</scope>
    <source>
        <strain evidence="2 3">2980</strain>
    </source>
</reference>
<dbReference type="PROSITE" id="PS51257">
    <property type="entry name" value="PROKAR_LIPOPROTEIN"/>
    <property type="match status" value="1"/>
</dbReference>